<dbReference type="Pfam" id="PF02771">
    <property type="entry name" value="Acyl-CoA_dh_N"/>
    <property type="match status" value="1"/>
</dbReference>
<feature type="domain" description="Acyl-CoA oxidase/dehydrogenase middle" evidence="9">
    <location>
        <begin position="127"/>
        <end position="222"/>
    </location>
</feature>
<proteinExistence type="inferred from homology"/>
<dbReference type="SUPFAM" id="SSF47203">
    <property type="entry name" value="Acyl-CoA dehydrogenase C-terminal domain-like"/>
    <property type="match status" value="1"/>
</dbReference>
<evidence type="ECO:0000256" key="3">
    <source>
        <dbReference type="ARBA" id="ARBA00011738"/>
    </source>
</evidence>
<dbReference type="PROSITE" id="PS00073">
    <property type="entry name" value="ACYL_COA_DH_2"/>
    <property type="match status" value="1"/>
</dbReference>
<keyword evidence="5 7" id="KW-0274">FAD</keyword>
<gene>
    <name evidence="11" type="ORF">SAMN06265173_111101</name>
</gene>
<dbReference type="Pfam" id="PF00441">
    <property type="entry name" value="Acyl-CoA_dh_1"/>
    <property type="match status" value="1"/>
</dbReference>
<evidence type="ECO:0000256" key="4">
    <source>
        <dbReference type="ARBA" id="ARBA00022630"/>
    </source>
</evidence>
<feature type="domain" description="Acyl-CoA dehydrogenase/oxidase N-terminal" evidence="10">
    <location>
        <begin position="10"/>
        <end position="124"/>
    </location>
</feature>
<keyword evidence="6 7" id="KW-0560">Oxidoreductase</keyword>
<evidence type="ECO:0000259" key="8">
    <source>
        <dbReference type="Pfam" id="PF00441"/>
    </source>
</evidence>
<dbReference type="InterPro" id="IPR009100">
    <property type="entry name" value="AcylCoA_DH/oxidase_NM_dom_sf"/>
</dbReference>
<dbReference type="Gene3D" id="1.10.540.10">
    <property type="entry name" value="Acyl-CoA dehydrogenase/oxidase, N-terminal domain"/>
    <property type="match status" value="1"/>
</dbReference>
<name>A0A521DNP2_9RHOB</name>
<evidence type="ECO:0000313" key="12">
    <source>
        <dbReference type="Proteomes" id="UP000316030"/>
    </source>
</evidence>
<comment type="subunit">
    <text evidence="3">Homodimer.</text>
</comment>
<feature type="domain" description="Acyl-CoA dehydrogenase/oxidase C-terminal" evidence="8">
    <location>
        <begin position="236"/>
        <end position="384"/>
    </location>
</feature>
<comment type="similarity">
    <text evidence="2 7">Belongs to the acyl-CoA dehydrogenase family.</text>
</comment>
<dbReference type="RefSeq" id="WP_142493380.1">
    <property type="nucleotide sequence ID" value="NZ_FXTO01000011.1"/>
</dbReference>
<dbReference type="GO" id="GO:0050660">
    <property type="term" value="F:flavin adenine dinucleotide binding"/>
    <property type="evidence" value="ECO:0007669"/>
    <property type="project" value="InterPro"/>
</dbReference>
<dbReference type="InterPro" id="IPR009075">
    <property type="entry name" value="AcylCo_DH/oxidase_C"/>
</dbReference>
<dbReference type="Gene3D" id="2.40.110.10">
    <property type="entry name" value="Butyryl-CoA Dehydrogenase, subunit A, domain 2"/>
    <property type="match status" value="1"/>
</dbReference>
<dbReference type="Pfam" id="PF02770">
    <property type="entry name" value="Acyl-CoA_dh_M"/>
    <property type="match status" value="1"/>
</dbReference>
<dbReference type="GO" id="GO:0033539">
    <property type="term" value="P:fatty acid beta-oxidation using acyl-CoA dehydrogenase"/>
    <property type="evidence" value="ECO:0007669"/>
    <property type="project" value="TreeGrafter"/>
</dbReference>
<evidence type="ECO:0000256" key="7">
    <source>
        <dbReference type="RuleBase" id="RU362125"/>
    </source>
</evidence>
<protein>
    <submittedName>
        <fullName evidence="11">Acyl-CoA dehydrogenase</fullName>
    </submittedName>
</protein>
<dbReference type="InterPro" id="IPR037069">
    <property type="entry name" value="AcylCoA_DH/ox_N_sf"/>
</dbReference>
<evidence type="ECO:0000256" key="6">
    <source>
        <dbReference type="ARBA" id="ARBA00023002"/>
    </source>
</evidence>
<dbReference type="GO" id="GO:0005737">
    <property type="term" value="C:cytoplasm"/>
    <property type="evidence" value="ECO:0007669"/>
    <property type="project" value="TreeGrafter"/>
</dbReference>
<evidence type="ECO:0000256" key="1">
    <source>
        <dbReference type="ARBA" id="ARBA00001974"/>
    </source>
</evidence>
<dbReference type="InterPro" id="IPR006089">
    <property type="entry name" value="Acyl-CoA_DH_CS"/>
</dbReference>
<dbReference type="EMBL" id="FXTO01000011">
    <property type="protein sequence ID" value="SMO72691.1"/>
    <property type="molecule type" value="Genomic_DNA"/>
</dbReference>
<dbReference type="PANTHER" id="PTHR48083">
    <property type="entry name" value="MEDIUM-CHAIN SPECIFIC ACYL-COA DEHYDROGENASE, MITOCHONDRIAL-RELATED"/>
    <property type="match status" value="1"/>
</dbReference>
<evidence type="ECO:0000256" key="2">
    <source>
        <dbReference type="ARBA" id="ARBA00009347"/>
    </source>
</evidence>
<accession>A0A521DNP2</accession>
<dbReference type="InterPro" id="IPR036250">
    <property type="entry name" value="AcylCo_DH-like_C"/>
</dbReference>
<keyword evidence="12" id="KW-1185">Reference proteome</keyword>
<dbReference type="FunFam" id="1.20.140.10:FF:000001">
    <property type="entry name" value="Acyl-CoA dehydrogenase"/>
    <property type="match status" value="1"/>
</dbReference>
<dbReference type="PANTHER" id="PTHR48083:SF13">
    <property type="entry name" value="ACYL-COA DEHYDROGENASE FAMILY MEMBER 11"/>
    <property type="match status" value="1"/>
</dbReference>
<dbReference type="InterPro" id="IPR006091">
    <property type="entry name" value="Acyl-CoA_Oxase/DH_mid-dom"/>
</dbReference>
<dbReference type="GO" id="GO:0003995">
    <property type="term" value="F:acyl-CoA dehydrogenase activity"/>
    <property type="evidence" value="ECO:0007669"/>
    <property type="project" value="InterPro"/>
</dbReference>
<dbReference type="InterPro" id="IPR013786">
    <property type="entry name" value="AcylCoA_DH/ox_N"/>
</dbReference>
<evidence type="ECO:0000256" key="5">
    <source>
        <dbReference type="ARBA" id="ARBA00022827"/>
    </source>
</evidence>
<keyword evidence="4 7" id="KW-0285">Flavoprotein</keyword>
<sequence length="392" mass="43383">MEFTIPTRLRDLAARTRSFIEQDIIPFEKDPRWGAHGPDEDMRQEMNALARKAGVFAPHAPTEFGGLGLGHLDRAFVFEEAGYSILGPSALHCGAPDEGNVHLLEVVANSQQRRDYLEPLCRGERSCFAMTEPGGAGADPMMMQTTAELTEDGYVINGRKWLITGARNASFMIIMAKTVGLGEQDGATMFLTRLPREGIVIERDMNTMDSSFAGGHSVIRFDNLVLQKEDILGAPGEGFKYAQVRLAPARLTHCMRWLGSARRAHDTAARYAASRHAFGKPLGEHEGVGFMLADNEMEMRSARLSLQQAAWVLDQGERGTTESSMAKVQCSETIWNVVDRSMQILGGAGITDETPVERIFREVRGFRIYDGPSEVHRWSLARKVLKQAGRNA</sequence>
<dbReference type="SUPFAM" id="SSF56645">
    <property type="entry name" value="Acyl-CoA dehydrogenase NM domain-like"/>
    <property type="match status" value="1"/>
</dbReference>
<comment type="cofactor">
    <cofactor evidence="1 7">
        <name>FAD</name>
        <dbReference type="ChEBI" id="CHEBI:57692"/>
    </cofactor>
</comment>
<dbReference type="OrthoDB" id="9775090at2"/>
<organism evidence="11 12">
    <name type="scientific">Thalassovita litoralis</name>
    <dbReference type="NCBI Taxonomy" id="1010611"/>
    <lineage>
        <taxon>Bacteria</taxon>
        <taxon>Pseudomonadati</taxon>
        <taxon>Pseudomonadota</taxon>
        <taxon>Alphaproteobacteria</taxon>
        <taxon>Rhodobacterales</taxon>
        <taxon>Roseobacteraceae</taxon>
        <taxon>Thalassovita</taxon>
    </lineage>
</organism>
<evidence type="ECO:0000259" key="9">
    <source>
        <dbReference type="Pfam" id="PF02770"/>
    </source>
</evidence>
<reference evidence="11 12" key="1">
    <citation type="submission" date="2017-05" db="EMBL/GenBank/DDBJ databases">
        <authorList>
            <person name="Varghese N."/>
            <person name="Submissions S."/>
        </authorList>
    </citation>
    <scope>NUCLEOTIDE SEQUENCE [LARGE SCALE GENOMIC DNA]</scope>
    <source>
        <strain evidence="11 12">DSM 29506</strain>
    </source>
</reference>
<dbReference type="Proteomes" id="UP000316030">
    <property type="component" value="Unassembled WGS sequence"/>
</dbReference>
<evidence type="ECO:0000313" key="11">
    <source>
        <dbReference type="EMBL" id="SMO72691.1"/>
    </source>
</evidence>
<evidence type="ECO:0000259" key="10">
    <source>
        <dbReference type="Pfam" id="PF02771"/>
    </source>
</evidence>
<dbReference type="Gene3D" id="1.20.140.10">
    <property type="entry name" value="Butyryl-CoA Dehydrogenase, subunit A, domain 3"/>
    <property type="match status" value="1"/>
</dbReference>
<dbReference type="InterPro" id="IPR050741">
    <property type="entry name" value="Acyl-CoA_dehydrogenase"/>
</dbReference>
<dbReference type="AlphaFoldDB" id="A0A521DNP2"/>
<dbReference type="InterPro" id="IPR046373">
    <property type="entry name" value="Acyl-CoA_Oxase/DH_mid-dom_sf"/>
</dbReference>